<dbReference type="AlphaFoldDB" id="A0A1R4H0S2"/>
<reference evidence="3" key="1">
    <citation type="submission" date="2017-02" db="EMBL/GenBank/DDBJ databases">
        <authorList>
            <person name="Daims H."/>
        </authorList>
    </citation>
    <scope>NUCLEOTIDE SEQUENCE [LARGE SCALE GENOMIC DNA]</scope>
</reference>
<organism evidence="2 3">
    <name type="scientific">Crenothrix polyspora</name>
    <dbReference type="NCBI Taxonomy" id="360316"/>
    <lineage>
        <taxon>Bacteria</taxon>
        <taxon>Pseudomonadati</taxon>
        <taxon>Pseudomonadota</taxon>
        <taxon>Gammaproteobacteria</taxon>
        <taxon>Methylococcales</taxon>
        <taxon>Crenotrichaceae</taxon>
        <taxon>Crenothrix</taxon>
    </lineage>
</organism>
<gene>
    <name evidence="2" type="ORF">CRENPOLYSF1_1110013</name>
</gene>
<evidence type="ECO:0000256" key="1">
    <source>
        <dbReference type="SAM" id="SignalP"/>
    </source>
</evidence>
<dbReference type="Proteomes" id="UP000195667">
    <property type="component" value="Unassembled WGS sequence"/>
</dbReference>
<dbReference type="InterPro" id="IPR036278">
    <property type="entry name" value="Sialidase_sf"/>
</dbReference>
<accession>A0A1R4H0S2</accession>
<evidence type="ECO:0000313" key="3">
    <source>
        <dbReference type="Proteomes" id="UP000195667"/>
    </source>
</evidence>
<keyword evidence="1" id="KW-0732">Signal</keyword>
<keyword evidence="3" id="KW-1185">Reference proteome</keyword>
<name>A0A1R4H0S2_9GAMM</name>
<dbReference type="SUPFAM" id="SSF50939">
    <property type="entry name" value="Sialidases"/>
    <property type="match status" value="1"/>
</dbReference>
<evidence type="ECO:0008006" key="4">
    <source>
        <dbReference type="Google" id="ProtNLM"/>
    </source>
</evidence>
<evidence type="ECO:0000313" key="2">
    <source>
        <dbReference type="EMBL" id="SJM89449.1"/>
    </source>
</evidence>
<dbReference type="EMBL" id="FUKI01000015">
    <property type="protein sequence ID" value="SJM89449.1"/>
    <property type="molecule type" value="Genomic_DNA"/>
</dbReference>
<protein>
    <recommendedName>
        <fullName evidence="4">BNR repeat-containing glycosyl hydrolase</fullName>
    </recommendedName>
</protein>
<sequence length="436" mass="47755">MKSVQKITLAILIAANFCVLSIGQAAVNLVGVGTEGIYEKDSQGALWGVSRTLGRAKKIVKFTGKRGKYTPTTYSSSFVPKLKALGGSNVHNKDGYIDQIWPLPNGSVLFSADVNGKNYLYKLNPKTNSVGNNKPKGNKAGYNNRQAVMNIGQSKGIHHSDIRALHQRSLLIANYKGKPPVLFFGEYNARKGRVIGAAGDAVTLWKSLDMGDTWSKVIAWNTTGHQTDHIYGLKQNPYNGWIYLLFGDDTREAGIVAWDGKSLAPPDNTAIASMKRYKGWKSIAGTASVRTGDITFTKNRCIWMPSLDFLSTQNTSADGFLHSQQANFDLTNQQQGGKVPYQNNIPPILGLTATNGDIYWASYRSKSLAEQKLHVWKSINAGVSWSVTKINIYNTWTSVPTNLLITPWGELAVSGRGILFNKNKNAATGTTAYLTR</sequence>
<proteinExistence type="predicted"/>
<feature type="signal peptide" evidence="1">
    <location>
        <begin position="1"/>
        <end position="25"/>
    </location>
</feature>
<dbReference type="OrthoDB" id="5711096at2"/>
<dbReference type="RefSeq" id="WP_087142132.1">
    <property type="nucleotide sequence ID" value="NZ_FUKI01000015.1"/>
</dbReference>
<feature type="chain" id="PRO_5010382748" description="BNR repeat-containing glycosyl hydrolase" evidence="1">
    <location>
        <begin position="26"/>
        <end position="436"/>
    </location>
</feature>